<proteinExistence type="predicted"/>
<evidence type="ECO:0000313" key="1">
    <source>
        <dbReference type="EMBL" id="SVC67496.1"/>
    </source>
</evidence>
<sequence length="81" mass="8800">ANSHAAARKGIRKLIPVFRRGIPAVNEVNSCPGNIQRPEKFGPLLAGTPNFESFLLNLSEQALFARNKKTQNDKPNGSQTG</sequence>
<organism evidence="1">
    <name type="scientific">marine metagenome</name>
    <dbReference type="NCBI Taxonomy" id="408172"/>
    <lineage>
        <taxon>unclassified sequences</taxon>
        <taxon>metagenomes</taxon>
        <taxon>ecological metagenomes</taxon>
    </lineage>
</organism>
<name>A0A382P2G8_9ZZZZ</name>
<gene>
    <name evidence="1" type="ORF">METZ01_LOCUS320350</name>
</gene>
<protein>
    <submittedName>
        <fullName evidence="1">Uncharacterized protein</fullName>
    </submittedName>
</protein>
<dbReference type="AlphaFoldDB" id="A0A382P2G8"/>
<feature type="non-terminal residue" evidence="1">
    <location>
        <position position="1"/>
    </location>
</feature>
<accession>A0A382P2G8</accession>
<reference evidence="1" key="1">
    <citation type="submission" date="2018-05" db="EMBL/GenBank/DDBJ databases">
        <authorList>
            <person name="Lanie J.A."/>
            <person name="Ng W.-L."/>
            <person name="Kazmierczak K.M."/>
            <person name="Andrzejewski T.M."/>
            <person name="Davidsen T.M."/>
            <person name="Wayne K.J."/>
            <person name="Tettelin H."/>
            <person name="Glass J.I."/>
            <person name="Rusch D."/>
            <person name="Podicherti R."/>
            <person name="Tsui H.-C.T."/>
            <person name="Winkler M.E."/>
        </authorList>
    </citation>
    <scope>NUCLEOTIDE SEQUENCE</scope>
</reference>
<dbReference type="EMBL" id="UINC01104390">
    <property type="protein sequence ID" value="SVC67496.1"/>
    <property type="molecule type" value="Genomic_DNA"/>
</dbReference>